<keyword evidence="2" id="KW-1185">Reference proteome</keyword>
<proteinExistence type="predicted"/>
<dbReference type="Proteomes" id="UP000215506">
    <property type="component" value="Unassembled WGS sequence"/>
</dbReference>
<dbReference type="RefSeq" id="WP_036505996.1">
    <property type="nucleotide sequence ID" value="NZ_JAAXOR010000004.1"/>
</dbReference>
<comment type="caution">
    <text evidence="1">The sequence shown here is derived from an EMBL/GenBank/DDBJ whole genome shotgun (WGS) entry which is preliminary data.</text>
</comment>
<protein>
    <recommendedName>
        <fullName evidence="3">Glutaredoxin domain-containing protein</fullName>
    </recommendedName>
</protein>
<dbReference type="InterPro" id="IPR008554">
    <property type="entry name" value="Glutaredoxin-like"/>
</dbReference>
<gene>
    <name evidence="1" type="ORF">B7C42_04020</name>
</gene>
<dbReference type="Pfam" id="PF05768">
    <property type="entry name" value="Glrx-like"/>
    <property type="match status" value="1"/>
</dbReference>
<name>A0A231H4K7_9NOCA</name>
<dbReference type="EMBL" id="NGAF01000008">
    <property type="protein sequence ID" value="OXR43785.1"/>
    <property type="molecule type" value="Genomic_DNA"/>
</dbReference>
<evidence type="ECO:0008006" key="3">
    <source>
        <dbReference type="Google" id="ProtNLM"/>
    </source>
</evidence>
<reference evidence="1 2" key="1">
    <citation type="submission" date="2017-07" db="EMBL/GenBank/DDBJ databases">
        <title>First draft Genome Sequence of Nocardia cerradoensis isolated from human infection.</title>
        <authorList>
            <person name="Carrasco G."/>
        </authorList>
    </citation>
    <scope>NUCLEOTIDE SEQUENCE [LARGE SCALE GENOMIC DNA]</scope>
    <source>
        <strain evidence="1 2">CNM20130759</strain>
    </source>
</reference>
<sequence>MSTATHSVTLLTRDGCGMCTVALTQLRAICADFGLEPATVDVDAAAATDPSLRAEFGDRLPVVLLDGREHSYFDVDEPRLRADLSR</sequence>
<dbReference type="SUPFAM" id="SSF52833">
    <property type="entry name" value="Thioredoxin-like"/>
    <property type="match status" value="1"/>
</dbReference>
<dbReference type="AlphaFoldDB" id="A0A231H4K7"/>
<organism evidence="1 2">
    <name type="scientific">Nocardia cerradoensis</name>
    <dbReference type="NCBI Taxonomy" id="85688"/>
    <lineage>
        <taxon>Bacteria</taxon>
        <taxon>Bacillati</taxon>
        <taxon>Actinomycetota</taxon>
        <taxon>Actinomycetes</taxon>
        <taxon>Mycobacteriales</taxon>
        <taxon>Nocardiaceae</taxon>
        <taxon>Nocardia</taxon>
    </lineage>
</organism>
<evidence type="ECO:0000313" key="2">
    <source>
        <dbReference type="Proteomes" id="UP000215506"/>
    </source>
</evidence>
<dbReference type="Gene3D" id="3.40.30.10">
    <property type="entry name" value="Glutaredoxin"/>
    <property type="match status" value="1"/>
</dbReference>
<accession>A0A231H4K7</accession>
<dbReference type="InterPro" id="IPR036249">
    <property type="entry name" value="Thioredoxin-like_sf"/>
</dbReference>
<evidence type="ECO:0000313" key="1">
    <source>
        <dbReference type="EMBL" id="OXR43785.1"/>
    </source>
</evidence>